<feature type="region of interest" description="Disordered" evidence="1">
    <location>
        <begin position="619"/>
        <end position="643"/>
    </location>
</feature>
<sequence>MNITSLRARMRGLAAFVALIVLVFGSPAALVAWGRLDATTMVRPSGWLTPDDGTIFLGIATIIGWLAWAVFTVCVVAEVVGLATSQRHHITLPALSTVQGIAAGLLVASLTVLSPLTRSTVPATPVPIVATATAAPQPEEEVPASTEVQSAPDEDAMTVTVGPHDDLWTIAETWYGDGTSWRRIAAANPGIDVEHLAVGQELALPGATITVPSGHTGAGRGLDTDEVGRLTPPGHGREIRTITVEEGDTLSGLAQTWLGDASAWPTLWHLNEGIITDPDHIEPGWQLVVSGPDSESATSASTPDMDDAATITPQKAVADHVDETADVDTAPSALQPEAPDAEANTPQPEEAMASAGVGHDPAEILRTGLAGLSLFLAGGLAGTVTARRHQQLFTRPVGRRIPPVSGPPRRAKQMLDTAADHGEQSPSRKDDTVSTEPVSADTLTPTTVVLGTTDPHTPVLLDLADAGGLLGIDASETMASAMVASISLSLVAAPWSGGIDIVAVGDDLAWLARTGSDDVQCADADEVVEGLADLADGYTGQHPSITRVVVSSHQLDLPDPSSVAAAGIVVVMPSTRGRTVVVTDSDHAELDGEAFTPQIVTAPMRRAVVELLETTARTDTEPAPWWEPRRGEEASSPPTRVTQPCAVLPPSDAHTTVEEDHVLTPTAPSDVAQLPVPVGATPSPVLRILGPVDLVGARGNPPTKARRQCLEYCAWLLRHPGARSVQMADALMVAEPTRRSNVSRLRRWLGTDDDGRAYLPEGYDGCLRLAEVVSSDWERLELLVAGGVSTAPLANLVAALDLVRGAPLADAAPGQWHWAEEWRIDMIQMIRDIGVEVARRAMETRDVELASRALARATVACPEDEVLLVARIKLADELDDRGEVERLVYVLSRQARRLGVDLSEETISVLQEVMEGHVRARVV</sequence>
<dbReference type="Proteomes" id="UP001212097">
    <property type="component" value="Chromosome"/>
</dbReference>
<organism evidence="4 5">
    <name type="scientific">Cutibacterium equinum</name>
    <dbReference type="NCBI Taxonomy" id="3016342"/>
    <lineage>
        <taxon>Bacteria</taxon>
        <taxon>Bacillati</taxon>
        <taxon>Actinomycetota</taxon>
        <taxon>Actinomycetes</taxon>
        <taxon>Propionibacteriales</taxon>
        <taxon>Propionibacteriaceae</taxon>
        <taxon>Cutibacterium</taxon>
    </lineage>
</organism>
<keyword evidence="2" id="KW-0812">Transmembrane</keyword>
<dbReference type="InterPro" id="IPR052196">
    <property type="entry name" value="Bact_Kbp"/>
</dbReference>
<gene>
    <name evidence="4" type="ORF">O6R08_00070</name>
</gene>
<feature type="transmembrane region" description="Helical" evidence="2">
    <location>
        <begin position="55"/>
        <end position="80"/>
    </location>
</feature>
<dbReference type="InterPro" id="IPR005158">
    <property type="entry name" value="BTAD"/>
</dbReference>
<keyword evidence="2" id="KW-0472">Membrane</keyword>
<feature type="compositionally biased region" description="Basic and acidic residues" evidence="1">
    <location>
        <begin position="418"/>
        <end position="432"/>
    </location>
</feature>
<feature type="region of interest" description="Disordered" evidence="1">
    <location>
        <begin position="330"/>
        <end position="356"/>
    </location>
</feature>
<feature type="domain" description="LysM" evidence="3">
    <location>
        <begin position="157"/>
        <end position="204"/>
    </location>
</feature>
<feature type="region of interest" description="Disordered" evidence="1">
    <location>
        <begin position="398"/>
        <end position="439"/>
    </location>
</feature>
<dbReference type="InterPro" id="IPR011990">
    <property type="entry name" value="TPR-like_helical_dom_sf"/>
</dbReference>
<dbReference type="SMART" id="SM00257">
    <property type="entry name" value="LysM"/>
    <property type="match status" value="2"/>
</dbReference>
<keyword evidence="5" id="KW-1185">Reference proteome</keyword>
<dbReference type="Gene3D" id="3.10.350.10">
    <property type="entry name" value="LysM domain"/>
    <property type="match status" value="2"/>
</dbReference>
<keyword evidence="2" id="KW-1133">Transmembrane helix</keyword>
<reference evidence="4 5" key="2">
    <citation type="submission" date="2023-06" db="EMBL/GenBank/DDBJ databases">
        <title>The Gram-positive Non-spore-bearing Anaerobic Bacilli of Human Feces.</title>
        <authorList>
            <person name="Eggerth A.H."/>
        </authorList>
    </citation>
    <scope>NUCLEOTIDE SEQUENCE [LARGE SCALE GENOMIC DNA]</scope>
    <source>
        <strain evidence="4 5">CBA3108</strain>
    </source>
</reference>
<dbReference type="PROSITE" id="PS51782">
    <property type="entry name" value="LYSM"/>
    <property type="match status" value="2"/>
</dbReference>
<dbReference type="InterPro" id="IPR036779">
    <property type="entry name" value="LysM_dom_sf"/>
</dbReference>
<proteinExistence type="predicted"/>
<dbReference type="CDD" id="cd00118">
    <property type="entry name" value="LysM"/>
    <property type="match status" value="2"/>
</dbReference>
<dbReference type="PANTHER" id="PTHR34700:SF4">
    <property type="entry name" value="PHAGE-LIKE ELEMENT PBSX PROTEIN XKDP"/>
    <property type="match status" value="1"/>
</dbReference>
<evidence type="ECO:0000256" key="1">
    <source>
        <dbReference type="SAM" id="MobiDB-lite"/>
    </source>
</evidence>
<dbReference type="SMART" id="SM01043">
    <property type="entry name" value="BTAD"/>
    <property type="match status" value="1"/>
</dbReference>
<name>A0ABY7QYA1_9ACTN</name>
<dbReference type="EMBL" id="CP115668">
    <property type="protein sequence ID" value="WCC80008.1"/>
    <property type="molecule type" value="Genomic_DNA"/>
</dbReference>
<dbReference type="InterPro" id="IPR018392">
    <property type="entry name" value="LysM"/>
</dbReference>
<reference evidence="4 5" key="1">
    <citation type="submission" date="2023-01" db="EMBL/GenBank/DDBJ databases">
        <authorList>
            <person name="Lee S.H."/>
            <person name="Jung H.S."/>
            <person name="Yun J.U."/>
        </authorList>
    </citation>
    <scope>NUCLEOTIDE SEQUENCE [LARGE SCALE GENOMIC DNA]</scope>
    <source>
        <strain evidence="4 5">CBA3108</strain>
    </source>
</reference>
<dbReference type="RefSeq" id="WP_271418191.1">
    <property type="nucleotide sequence ID" value="NZ_CP115668.1"/>
</dbReference>
<feature type="transmembrane region" description="Helical" evidence="2">
    <location>
        <begin position="92"/>
        <end position="113"/>
    </location>
</feature>
<dbReference type="Pfam" id="PF01476">
    <property type="entry name" value="LysM"/>
    <property type="match status" value="2"/>
</dbReference>
<feature type="domain" description="LysM" evidence="3">
    <location>
        <begin position="240"/>
        <end position="289"/>
    </location>
</feature>
<dbReference type="PANTHER" id="PTHR34700">
    <property type="entry name" value="POTASSIUM BINDING PROTEIN KBP"/>
    <property type="match status" value="1"/>
</dbReference>
<protein>
    <submittedName>
        <fullName evidence="4">LysM peptidoglycan-binding domain-containing protein</fullName>
    </submittedName>
</protein>
<feature type="region of interest" description="Disordered" evidence="1">
    <location>
        <begin position="209"/>
        <end position="236"/>
    </location>
</feature>
<accession>A0ABY7QYA1</accession>
<evidence type="ECO:0000259" key="3">
    <source>
        <dbReference type="PROSITE" id="PS51782"/>
    </source>
</evidence>
<evidence type="ECO:0000313" key="4">
    <source>
        <dbReference type="EMBL" id="WCC80008.1"/>
    </source>
</evidence>
<dbReference type="Gene3D" id="1.25.40.10">
    <property type="entry name" value="Tetratricopeptide repeat domain"/>
    <property type="match status" value="1"/>
</dbReference>
<evidence type="ECO:0000313" key="5">
    <source>
        <dbReference type="Proteomes" id="UP001212097"/>
    </source>
</evidence>
<evidence type="ECO:0000256" key="2">
    <source>
        <dbReference type="SAM" id="Phobius"/>
    </source>
</evidence>